<evidence type="ECO:0000256" key="1">
    <source>
        <dbReference type="SAM" id="Phobius"/>
    </source>
</evidence>
<protein>
    <recommendedName>
        <fullName evidence="4">Lipoprotein</fullName>
    </recommendedName>
</protein>
<proteinExistence type="predicted"/>
<dbReference type="AlphaFoldDB" id="A0A1U9NGR9"/>
<keyword evidence="3" id="KW-1185">Reference proteome</keyword>
<evidence type="ECO:0008006" key="4">
    <source>
        <dbReference type="Google" id="ProtNLM"/>
    </source>
</evidence>
<evidence type="ECO:0000313" key="3">
    <source>
        <dbReference type="Proteomes" id="UP000189674"/>
    </source>
</evidence>
<dbReference type="EMBL" id="CP019791">
    <property type="protein sequence ID" value="AQT66934.1"/>
    <property type="molecule type" value="Genomic_DNA"/>
</dbReference>
<dbReference type="Proteomes" id="UP000189674">
    <property type="component" value="Chromosome"/>
</dbReference>
<keyword evidence="1" id="KW-1133">Transmembrane helix</keyword>
<dbReference type="RefSeq" id="WP_146658791.1">
    <property type="nucleotide sequence ID" value="NZ_CP019791.1"/>
</dbReference>
<name>A0A1U9NGR9_9BACT</name>
<evidence type="ECO:0000313" key="2">
    <source>
        <dbReference type="EMBL" id="AQT66934.1"/>
    </source>
</evidence>
<organism evidence="2 3">
    <name type="scientific">Anaerohalosphaera lusitana</name>
    <dbReference type="NCBI Taxonomy" id="1936003"/>
    <lineage>
        <taxon>Bacteria</taxon>
        <taxon>Pseudomonadati</taxon>
        <taxon>Planctomycetota</taxon>
        <taxon>Phycisphaerae</taxon>
        <taxon>Sedimentisphaerales</taxon>
        <taxon>Anaerohalosphaeraceae</taxon>
        <taxon>Anaerohalosphaera</taxon>
    </lineage>
</organism>
<keyword evidence="1" id="KW-0472">Membrane</keyword>
<gene>
    <name evidence="2" type="ORF">STSP2_00072</name>
</gene>
<feature type="transmembrane region" description="Helical" evidence="1">
    <location>
        <begin position="36"/>
        <end position="56"/>
    </location>
</feature>
<reference evidence="3" key="1">
    <citation type="submission" date="2017-02" db="EMBL/GenBank/DDBJ databases">
        <title>Comparative genomics and description of representatives of a novel lineage of planctomycetes thriving in anoxic sediments.</title>
        <authorList>
            <person name="Spring S."/>
            <person name="Bunk B."/>
            <person name="Sproer C."/>
        </authorList>
    </citation>
    <scope>NUCLEOTIDE SEQUENCE [LARGE SCALE GENOMIC DNA]</scope>
    <source>
        <strain evidence="3">ST-NAGAB-D1</strain>
    </source>
</reference>
<dbReference type="PROSITE" id="PS51257">
    <property type="entry name" value="PROKAR_LIPOPROTEIN"/>
    <property type="match status" value="1"/>
</dbReference>
<dbReference type="KEGG" id="alus:STSP2_00072"/>
<dbReference type="STRING" id="1936003.STSP2_00072"/>
<keyword evidence="1" id="KW-0812">Transmembrane</keyword>
<accession>A0A1U9NGR9</accession>
<sequence>MKQYIRSLAVTVAVLAFFLIAGIGACSDVDPLVCGYRGICGAIFVYVGATIALRLAMRIVVAQIISNQGNQNRNGS</sequence>